<sequence>MTHYSSLGSDGCPEEEDPEYQHHGGFPEYGPASPERVSAVS</sequence>
<comment type="caution">
    <text evidence="2">The sequence shown here is derived from an EMBL/GenBank/DDBJ whole genome shotgun (WGS) entry which is preliminary data.</text>
</comment>
<evidence type="ECO:0000313" key="3">
    <source>
        <dbReference type="Proteomes" id="UP000188532"/>
    </source>
</evidence>
<feature type="region of interest" description="Disordered" evidence="1">
    <location>
        <begin position="1"/>
        <end position="41"/>
    </location>
</feature>
<proteinExistence type="predicted"/>
<evidence type="ECO:0000256" key="1">
    <source>
        <dbReference type="SAM" id="MobiDB-lite"/>
    </source>
</evidence>
<dbReference type="Proteomes" id="UP000188532">
    <property type="component" value="Unassembled WGS sequence"/>
</dbReference>
<evidence type="ECO:0000313" key="2">
    <source>
        <dbReference type="EMBL" id="OOK69667.1"/>
    </source>
</evidence>
<accession>A0A1V3WRU9</accession>
<protein>
    <submittedName>
        <fullName evidence="2">Uncharacterized protein</fullName>
    </submittedName>
</protein>
<reference evidence="2 3" key="1">
    <citation type="submission" date="2017-02" db="EMBL/GenBank/DDBJ databases">
        <title>Complete genome sequences of Mycobacterium kansasii strains isolated from rhesus macaques.</title>
        <authorList>
            <person name="Panda A."/>
            <person name="Nagaraj S."/>
            <person name="Zhao X."/>
            <person name="Tettelin H."/>
            <person name="Detolla L.J."/>
        </authorList>
    </citation>
    <scope>NUCLEOTIDE SEQUENCE [LARGE SCALE GENOMIC DNA]</scope>
    <source>
        <strain evidence="2 3">11-3469</strain>
    </source>
</reference>
<dbReference type="AlphaFoldDB" id="A0A1V3WRU9"/>
<gene>
    <name evidence="2" type="ORF">BZL29_6305</name>
</gene>
<name>A0A1V3WRU9_MYCKA</name>
<organism evidence="2 3">
    <name type="scientific">Mycobacterium kansasii</name>
    <dbReference type="NCBI Taxonomy" id="1768"/>
    <lineage>
        <taxon>Bacteria</taxon>
        <taxon>Bacillati</taxon>
        <taxon>Actinomycetota</taxon>
        <taxon>Actinomycetes</taxon>
        <taxon>Mycobacteriales</taxon>
        <taxon>Mycobacteriaceae</taxon>
        <taxon>Mycobacterium</taxon>
    </lineage>
</organism>
<dbReference type="EMBL" id="MVBN01000007">
    <property type="protein sequence ID" value="OOK69667.1"/>
    <property type="molecule type" value="Genomic_DNA"/>
</dbReference>